<feature type="domain" description="MaoC-like" evidence="2">
    <location>
        <begin position="184"/>
        <end position="282"/>
    </location>
</feature>
<keyword evidence="5" id="KW-1185">Reference proteome</keyword>
<protein>
    <submittedName>
        <fullName evidence="4">Acyl dehydratase</fullName>
    </submittedName>
</protein>
<dbReference type="InterPro" id="IPR029069">
    <property type="entry name" value="HotDog_dom_sf"/>
</dbReference>
<comment type="similarity">
    <text evidence="1">Belongs to the enoyl-CoA hydratase/isomerase family.</text>
</comment>
<reference evidence="4 5" key="1">
    <citation type="submission" date="2017-11" db="EMBL/GenBank/DDBJ databases">
        <title>Genomic Encyclopedia of Archaeal and Bacterial Type Strains, Phase II (KMG-II): From Individual Species to Whole Genera.</title>
        <authorList>
            <person name="Goeker M."/>
        </authorList>
    </citation>
    <scope>NUCLEOTIDE SEQUENCE [LARGE SCALE GENOMIC DNA]</scope>
    <source>
        <strain evidence="4 5">DSM 25625</strain>
    </source>
</reference>
<dbReference type="Proteomes" id="UP000230161">
    <property type="component" value="Unassembled WGS sequence"/>
</dbReference>
<dbReference type="Gene3D" id="3.10.129.10">
    <property type="entry name" value="Hotdog Thioesterase"/>
    <property type="match status" value="2"/>
</dbReference>
<dbReference type="EMBL" id="PGFB01000004">
    <property type="protein sequence ID" value="PJJ61494.1"/>
    <property type="molecule type" value="Genomic_DNA"/>
</dbReference>
<dbReference type="InterPro" id="IPR002539">
    <property type="entry name" value="MaoC-like_dom"/>
</dbReference>
<organism evidence="4 5">
    <name type="scientific">Compostimonas suwonensis</name>
    <dbReference type="NCBI Taxonomy" id="1048394"/>
    <lineage>
        <taxon>Bacteria</taxon>
        <taxon>Bacillati</taxon>
        <taxon>Actinomycetota</taxon>
        <taxon>Actinomycetes</taxon>
        <taxon>Micrococcales</taxon>
        <taxon>Microbacteriaceae</taxon>
        <taxon>Compostimonas</taxon>
    </lineage>
</organism>
<evidence type="ECO:0000313" key="5">
    <source>
        <dbReference type="Proteomes" id="UP000230161"/>
    </source>
</evidence>
<feature type="domain" description="FAS1-like dehydratase" evidence="3">
    <location>
        <begin position="15"/>
        <end position="134"/>
    </location>
</feature>
<evidence type="ECO:0000259" key="3">
    <source>
        <dbReference type="Pfam" id="PF13452"/>
    </source>
</evidence>
<evidence type="ECO:0000256" key="1">
    <source>
        <dbReference type="ARBA" id="ARBA00005254"/>
    </source>
</evidence>
<sequence>MIGVPDYTASDIRDEYRFPVEELSVRRYAEAAWDANPRYRYSGDTASIAVPPMFGCLAATLAGRSHSLEVLGFDVARSFHGEETILLYAPLIVGTTLTVTDATLRLPDVMGRRGGVMRRARRRSILADERGNVVGVVTRTLLEAADPLVSSVPTGDTRVFDDGLRVRTDPVVPDPIPARCAAPGRSLAEGRFGPITRADFVRYAVASADLTAIHYDENAARSRGYQTTFAMGMLSAALIGHMVTDWFSLDCPWRLSMRFSDQIWPGDVLVVSGEVVSADDEKVTVSSACSSDRGLATTALLEQWLPGATPPGPDDY</sequence>
<comment type="caution">
    <text evidence="4">The sequence shown here is derived from an EMBL/GenBank/DDBJ whole genome shotgun (WGS) entry which is preliminary data.</text>
</comment>
<dbReference type="Pfam" id="PF13452">
    <property type="entry name" value="FAS1_DH_region"/>
    <property type="match status" value="1"/>
</dbReference>
<evidence type="ECO:0000313" key="4">
    <source>
        <dbReference type="EMBL" id="PJJ61494.1"/>
    </source>
</evidence>
<gene>
    <name evidence="4" type="ORF">CLV54_2439</name>
</gene>
<accession>A0A2M9BU70</accession>
<name>A0A2M9BU70_9MICO</name>
<dbReference type="SUPFAM" id="SSF54637">
    <property type="entry name" value="Thioesterase/thiol ester dehydrase-isomerase"/>
    <property type="match status" value="2"/>
</dbReference>
<dbReference type="InterPro" id="IPR039569">
    <property type="entry name" value="FAS1-like_DH_region"/>
</dbReference>
<dbReference type="OrthoDB" id="9796589at2"/>
<dbReference type="AlphaFoldDB" id="A0A2M9BU70"/>
<evidence type="ECO:0000259" key="2">
    <source>
        <dbReference type="Pfam" id="PF01575"/>
    </source>
</evidence>
<proteinExistence type="inferred from homology"/>
<dbReference type="Pfam" id="PF01575">
    <property type="entry name" value="MaoC_dehydratas"/>
    <property type="match status" value="1"/>
</dbReference>